<name>A0A090YZ54_9BACI</name>
<dbReference type="EMBL" id="JMQC01000008">
    <property type="protein sequence ID" value="KFN03398.1"/>
    <property type="molecule type" value="Genomic_DNA"/>
</dbReference>
<accession>A0A090YZ54</accession>
<gene>
    <name evidence="1" type="ORF">DJ93_4297</name>
</gene>
<dbReference type="PATRIC" id="fig|1405.8.peg.4419"/>
<evidence type="ECO:0000313" key="1">
    <source>
        <dbReference type="EMBL" id="KFN03398.1"/>
    </source>
</evidence>
<protein>
    <submittedName>
        <fullName evidence="1">Uncharacterized protein</fullName>
    </submittedName>
</protein>
<dbReference type="Proteomes" id="UP000029389">
    <property type="component" value="Unassembled WGS sequence"/>
</dbReference>
<sequence length="253" mass="29302">MYAAIWEKQNGPEWQARHGLTGEQYQQTFNELVAQGYRLTHINGYTVHGQDYYAAIWEKRDGPEWQSWHGLTPAQYQQTFDRLVAQGYRLVHVSGYGNSGQDRYAAIWEKSHGPEWQARHGLTAEQYQRTFNELIAQGYRLTNVSGHTNDGIDRYAAIWEKRGGPKWQARHGLTAEQYQQTFNELVAQGYRLIQVSGYGSNGIDRYAAIWEKRDGPAWQARHGLTSTEYQQTFDRLVAQGYKLVWVSGYYSHN</sequence>
<dbReference type="InterPro" id="IPR049511">
    <property type="entry name" value="PGH-like_rpt"/>
</dbReference>
<reference evidence="1 2" key="1">
    <citation type="submission" date="2014-04" db="EMBL/GenBank/DDBJ databases">
        <authorList>
            <person name="Bishop-Lilly K.A."/>
            <person name="Broomall S.M."/>
            <person name="Chain P.S."/>
            <person name="Chertkov O."/>
            <person name="Coyne S.R."/>
            <person name="Daligault H.E."/>
            <person name="Davenport K.W."/>
            <person name="Erkkila T."/>
            <person name="Frey K.G."/>
            <person name="Gibbons H.S."/>
            <person name="Gu W."/>
            <person name="Jaissle J."/>
            <person name="Johnson S.L."/>
            <person name="Koroleva G.I."/>
            <person name="Ladner J.T."/>
            <person name="Lo C.-C."/>
            <person name="Minogue T.D."/>
            <person name="Munk C."/>
            <person name="Palacios G.F."/>
            <person name="Redden C.L."/>
            <person name="Rosenzweig C.N."/>
            <person name="Scholz M.B."/>
            <person name="Teshima H."/>
            <person name="Xu Y."/>
        </authorList>
    </citation>
    <scope>NUCLEOTIDE SEQUENCE [LARGE SCALE GENOMIC DNA]</scope>
    <source>
        <strain evidence="1 2">BHP</strain>
    </source>
</reference>
<dbReference type="AlphaFoldDB" id="A0A090YZ54"/>
<evidence type="ECO:0000313" key="2">
    <source>
        <dbReference type="Proteomes" id="UP000029389"/>
    </source>
</evidence>
<dbReference type="Pfam" id="PF17660">
    <property type="entry name" value="BTRD1"/>
    <property type="match status" value="5"/>
</dbReference>
<comment type="caution">
    <text evidence="1">The sequence shown here is derived from an EMBL/GenBank/DDBJ whole genome shotgun (WGS) entry which is preliminary data.</text>
</comment>
<proteinExistence type="predicted"/>
<organism evidence="1 2">
    <name type="scientific">Bacillus clarus</name>
    <dbReference type="NCBI Taxonomy" id="2338372"/>
    <lineage>
        <taxon>Bacteria</taxon>
        <taxon>Bacillati</taxon>
        <taxon>Bacillota</taxon>
        <taxon>Bacilli</taxon>
        <taxon>Bacillales</taxon>
        <taxon>Bacillaceae</taxon>
        <taxon>Bacillus</taxon>
        <taxon>Bacillus cereus group</taxon>
    </lineage>
</organism>